<dbReference type="PANTHER" id="PTHR43028">
    <property type="entry name" value="3'(2'),5'-BISPHOSPHATE NUCLEOTIDASE 1"/>
    <property type="match status" value="1"/>
</dbReference>
<dbReference type="EC" id="3.1.3.7" evidence="9"/>
<feature type="binding site" evidence="9">
    <location>
        <position position="68"/>
    </location>
    <ligand>
        <name>Mg(2+)</name>
        <dbReference type="ChEBI" id="CHEBI:18420"/>
        <label>1</label>
    </ligand>
</feature>
<dbReference type="NCBIfam" id="TIGR01331">
    <property type="entry name" value="bisphos_cysQ"/>
    <property type="match status" value="1"/>
</dbReference>
<dbReference type="CDD" id="cd01638">
    <property type="entry name" value="CysQ"/>
    <property type="match status" value="1"/>
</dbReference>
<evidence type="ECO:0000256" key="10">
    <source>
        <dbReference type="PIRSR" id="PIRSR600760-2"/>
    </source>
</evidence>
<dbReference type="Proteomes" id="UP000275137">
    <property type="component" value="Unassembled WGS sequence"/>
</dbReference>
<sequence length="262" mass="28577">MQVYAGTIEVVRKEDHSPLTQADLAAHTCIEQGLLALTPTLPVLSEESAALPYSERSQWTHYWLVDPLDGTREFIKRNGEFTVNIALISAGRPVMGVVYAPAMEVLYYADAHGAYKQTGQADAKPIHARRLPGHDLNAGGSNASGLVVAGSRSHSDHRMEAFVHALQQHFGEVSLLSMGSSLKICLVAEGRADVYPRLGLTSEWDTAAAQCVLEQAGGHLVNRQVAGMHSLPLRYNTKESLLNPEFFACGATLHDWNQYLES</sequence>
<feature type="binding site" evidence="9">
    <location>
        <position position="205"/>
    </location>
    <ligand>
        <name>substrate</name>
    </ligand>
</feature>
<feature type="binding site" evidence="9">
    <location>
        <position position="46"/>
    </location>
    <ligand>
        <name>substrate</name>
    </ligand>
</feature>
<evidence type="ECO:0000256" key="5">
    <source>
        <dbReference type="ARBA" id="ARBA00022723"/>
    </source>
</evidence>
<comment type="caution">
    <text evidence="11">The sequence shown here is derived from an EMBL/GenBank/DDBJ whole genome shotgun (WGS) entry which is preliminary data.</text>
</comment>
<keyword evidence="5 9" id="KW-0479">Metal-binding</keyword>
<dbReference type="GO" id="GO:0000287">
    <property type="term" value="F:magnesium ion binding"/>
    <property type="evidence" value="ECO:0007669"/>
    <property type="project" value="UniProtKB-UniRule"/>
</dbReference>
<feature type="binding site" evidence="9">
    <location>
        <position position="205"/>
    </location>
    <ligand>
        <name>Mg(2+)</name>
        <dbReference type="ChEBI" id="CHEBI:18420"/>
        <label>2</label>
    </ligand>
</feature>
<feature type="binding site" evidence="9">
    <location>
        <position position="69"/>
    </location>
    <ligand>
        <name>Mg(2+)</name>
        <dbReference type="ChEBI" id="CHEBI:18420"/>
        <label>2</label>
    </ligand>
</feature>
<feature type="binding site" evidence="10">
    <location>
        <position position="205"/>
    </location>
    <ligand>
        <name>Mg(2+)</name>
        <dbReference type="ChEBI" id="CHEBI:18420"/>
        <label>1</label>
        <note>catalytic</note>
    </ligand>
</feature>
<dbReference type="PROSITE" id="PS00629">
    <property type="entry name" value="IMP_1"/>
    <property type="match status" value="1"/>
</dbReference>
<comment type="catalytic activity">
    <reaction evidence="1 9">
        <text>adenosine 3',5'-bisphosphate + H2O = AMP + phosphate</text>
        <dbReference type="Rhea" id="RHEA:10040"/>
        <dbReference type="ChEBI" id="CHEBI:15377"/>
        <dbReference type="ChEBI" id="CHEBI:43474"/>
        <dbReference type="ChEBI" id="CHEBI:58343"/>
        <dbReference type="ChEBI" id="CHEBI:456215"/>
        <dbReference type="EC" id="3.1.3.7"/>
    </reaction>
</comment>
<proteinExistence type="inferred from homology"/>
<comment type="similarity">
    <text evidence="2 9">Belongs to the inositol monophosphatase superfamily. CysQ family.</text>
</comment>
<evidence type="ECO:0000256" key="3">
    <source>
        <dbReference type="ARBA" id="ARBA00022475"/>
    </source>
</evidence>
<dbReference type="GO" id="GO:0000103">
    <property type="term" value="P:sulfate assimilation"/>
    <property type="evidence" value="ECO:0007669"/>
    <property type="project" value="TreeGrafter"/>
</dbReference>
<dbReference type="PROSITE" id="PS00630">
    <property type="entry name" value="IMP_2"/>
    <property type="match status" value="1"/>
</dbReference>
<dbReference type="AlphaFoldDB" id="A0A3N0V6Y9"/>
<keyword evidence="3 9" id="KW-1003">Cell membrane</keyword>
<comment type="function">
    <text evidence="9">Converts adenosine-3',5'-bisphosphate (PAP) to AMP.</text>
</comment>
<feature type="binding site" evidence="10">
    <location>
        <position position="69"/>
    </location>
    <ligand>
        <name>Mg(2+)</name>
        <dbReference type="ChEBI" id="CHEBI:18420"/>
        <label>1</label>
        <note>catalytic</note>
    </ligand>
</feature>
<dbReference type="InterPro" id="IPR000760">
    <property type="entry name" value="Inositol_monophosphatase-like"/>
</dbReference>
<dbReference type="Pfam" id="PF00459">
    <property type="entry name" value="Inositol_P"/>
    <property type="match status" value="1"/>
</dbReference>
<dbReference type="GO" id="GO:0050427">
    <property type="term" value="P:3'-phosphoadenosine 5'-phosphosulfate metabolic process"/>
    <property type="evidence" value="ECO:0007669"/>
    <property type="project" value="TreeGrafter"/>
</dbReference>
<gene>
    <name evidence="9 11" type="primary">cysQ</name>
    <name evidence="11" type="ORF">ED236_00905</name>
</gene>
<feature type="binding site" evidence="9">
    <location>
        <begin position="68"/>
        <end position="71"/>
    </location>
    <ligand>
        <name>substrate</name>
    </ligand>
</feature>
<keyword evidence="6 9" id="KW-0378">Hydrolase</keyword>
<feature type="binding site" evidence="10">
    <location>
        <position position="68"/>
    </location>
    <ligand>
        <name>Mg(2+)</name>
        <dbReference type="ChEBI" id="CHEBI:18420"/>
        <label>1</label>
        <note>catalytic</note>
    </ligand>
</feature>
<evidence type="ECO:0000256" key="7">
    <source>
        <dbReference type="ARBA" id="ARBA00022842"/>
    </source>
</evidence>
<name>A0A3N0V6Y9_9PROT</name>
<feature type="binding site" evidence="10">
    <location>
        <position position="46"/>
    </location>
    <ligand>
        <name>Mg(2+)</name>
        <dbReference type="ChEBI" id="CHEBI:18420"/>
        <label>1</label>
        <note>catalytic</note>
    </ligand>
</feature>
<dbReference type="HAMAP" id="MF_02095">
    <property type="entry name" value="CysQ"/>
    <property type="match status" value="1"/>
</dbReference>
<evidence type="ECO:0000313" key="12">
    <source>
        <dbReference type="Proteomes" id="UP000275137"/>
    </source>
</evidence>
<evidence type="ECO:0000256" key="1">
    <source>
        <dbReference type="ARBA" id="ARBA00001625"/>
    </source>
</evidence>
<dbReference type="InterPro" id="IPR050725">
    <property type="entry name" value="CysQ/Inositol_MonoPase"/>
</dbReference>
<dbReference type="InterPro" id="IPR020583">
    <property type="entry name" value="Inositol_monoP_metal-BS"/>
</dbReference>
<evidence type="ECO:0000256" key="2">
    <source>
        <dbReference type="ARBA" id="ARBA00005289"/>
    </source>
</evidence>
<dbReference type="GO" id="GO:0005886">
    <property type="term" value="C:plasma membrane"/>
    <property type="evidence" value="ECO:0007669"/>
    <property type="project" value="UniProtKB-SubCell"/>
</dbReference>
<dbReference type="Gene3D" id="3.40.190.80">
    <property type="match status" value="1"/>
</dbReference>
<keyword evidence="7 9" id="KW-0460">Magnesium</keyword>
<protein>
    <recommendedName>
        <fullName evidence="9">3'(2'),5'-bisphosphate nucleotidase CysQ</fullName>
        <ecNumber evidence="9">3.1.3.7</ecNumber>
    </recommendedName>
    <alternativeName>
        <fullName evidence="9">3'(2'),5-bisphosphonucleoside 3'(2')-phosphohydrolase</fullName>
    </alternativeName>
    <alternativeName>
        <fullName evidence="9">3'-phosphoadenosine 5'-phosphate phosphatase</fullName>
        <shortName evidence="9">PAP phosphatase</shortName>
    </alternativeName>
</protein>
<evidence type="ECO:0000313" key="11">
    <source>
        <dbReference type="EMBL" id="ROH88567.1"/>
    </source>
</evidence>
<feature type="binding site" evidence="10">
    <location>
        <position position="66"/>
    </location>
    <ligand>
        <name>Mg(2+)</name>
        <dbReference type="ChEBI" id="CHEBI:18420"/>
        <label>1</label>
        <note>catalytic</note>
    </ligand>
</feature>
<dbReference type="PRINTS" id="PR00377">
    <property type="entry name" value="IMPHPHTASES"/>
</dbReference>
<dbReference type="SUPFAM" id="SSF56655">
    <property type="entry name" value="Carbohydrate phosphatase"/>
    <property type="match status" value="1"/>
</dbReference>
<dbReference type="GO" id="GO:0008441">
    <property type="term" value="F:3'(2'),5'-bisphosphate nucleotidase activity"/>
    <property type="evidence" value="ECO:0007669"/>
    <property type="project" value="UniProtKB-UniRule"/>
</dbReference>
<comment type="subcellular location">
    <subcellularLocation>
        <location evidence="9">Cell inner membrane</location>
        <topology evidence="9">Peripheral membrane protein</topology>
        <orientation evidence="9">Cytoplasmic side</orientation>
    </subcellularLocation>
</comment>
<evidence type="ECO:0000256" key="6">
    <source>
        <dbReference type="ARBA" id="ARBA00022801"/>
    </source>
</evidence>
<feature type="binding site" evidence="9">
    <location>
        <position position="46"/>
    </location>
    <ligand>
        <name>Mg(2+)</name>
        <dbReference type="ChEBI" id="CHEBI:18420"/>
        <label>1</label>
    </ligand>
</feature>
<dbReference type="InterPro" id="IPR006240">
    <property type="entry name" value="CysQ"/>
</dbReference>
<feature type="binding site" evidence="9">
    <location>
        <position position="66"/>
    </location>
    <ligand>
        <name>Mg(2+)</name>
        <dbReference type="ChEBI" id="CHEBI:18420"/>
        <label>2</label>
    </ligand>
</feature>
<feature type="binding site" evidence="9">
    <location>
        <position position="66"/>
    </location>
    <ligand>
        <name>Mg(2+)</name>
        <dbReference type="ChEBI" id="CHEBI:18420"/>
        <label>1</label>
    </ligand>
</feature>
<dbReference type="Gene3D" id="3.30.540.10">
    <property type="entry name" value="Fructose-1,6-Bisphosphatase, subunit A, domain 1"/>
    <property type="match status" value="1"/>
</dbReference>
<keyword evidence="8 9" id="KW-0472">Membrane</keyword>
<dbReference type="InterPro" id="IPR020550">
    <property type="entry name" value="Inositol_monophosphatase_CS"/>
</dbReference>
<evidence type="ECO:0000256" key="9">
    <source>
        <dbReference type="HAMAP-Rule" id="MF_02095"/>
    </source>
</evidence>
<reference evidence="11 12" key="1">
    <citation type="submission" date="2018-10" db="EMBL/GenBank/DDBJ databases">
        <authorList>
            <person name="Chen W.-M."/>
        </authorList>
    </citation>
    <scope>NUCLEOTIDE SEQUENCE [LARGE SCALE GENOMIC DNA]</scope>
    <source>
        <strain evidence="11 12">H-5</strain>
    </source>
</reference>
<organism evidence="11 12">
    <name type="scientific">Pseudomethylobacillus aquaticus</name>
    <dbReference type="NCBI Taxonomy" id="2676064"/>
    <lineage>
        <taxon>Bacteria</taxon>
        <taxon>Pseudomonadati</taxon>
        <taxon>Pseudomonadota</taxon>
        <taxon>Betaproteobacteria</taxon>
        <taxon>Nitrosomonadales</taxon>
        <taxon>Methylophilaceae</taxon>
        <taxon>Pseudomethylobacillus</taxon>
    </lineage>
</organism>
<keyword evidence="12" id="KW-1185">Reference proteome</keyword>
<dbReference type="EMBL" id="RJVP01000001">
    <property type="protein sequence ID" value="ROH88567.1"/>
    <property type="molecule type" value="Genomic_DNA"/>
</dbReference>
<comment type="cofactor">
    <cofactor evidence="9 10">
        <name>Mg(2+)</name>
        <dbReference type="ChEBI" id="CHEBI:18420"/>
    </cofactor>
</comment>
<keyword evidence="4 9" id="KW-0997">Cell inner membrane</keyword>
<evidence type="ECO:0000256" key="8">
    <source>
        <dbReference type="ARBA" id="ARBA00023136"/>
    </source>
</evidence>
<dbReference type="GO" id="GO:0046854">
    <property type="term" value="P:phosphatidylinositol phosphate biosynthetic process"/>
    <property type="evidence" value="ECO:0007669"/>
    <property type="project" value="InterPro"/>
</dbReference>
<evidence type="ECO:0000256" key="4">
    <source>
        <dbReference type="ARBA" id="ARBA00022519"/>
    </source>
</evidence>
<dbReference type="PANTHER" id="PTHR43028:SF5">
    <property type="entry name" value="3'(2'),5'-BISPHOSPHATE NUCLEOTIDASE 1"/>
    <property type="match status" value="1"/>
</dbReference>
<accession>A0A3N0V6Y9</accession>